<evidence type="ECO:0000256" key="1">
    <source>
        <dbReference type="ARBA" id="ARBA00010835"/>
    </source>
</evidence>
<keyword evidence="5" id="KW-1185">Reference proteome</keyword>
<reference evidence="4 5" key="1">
    <citation type="submission" date="2020-08" db="EMBL/GenBank/DDBJ databases">
        <title>Genomic Encyclopedia of Type Strains, Phase IV (KMG-IV): sequencing the most valuable type-strain genomes for metagenomic binning, comparative biology and taxonomic classification.</title>
        <authorList>
            <person name="Goeker M."/>
        </authorList>
    </citation>
    <scope>NUCLEOTIDE SEQUENCE [LARGE SCALE GENOMIC DNA]</scope>
    <source>
        <strain evidence="4 5">DSM 44197</strain>
    </source>
</reference>
<gene>
    <name evidence="4" type="ORF">HNR61_003761</name>
</gene>
<dbReference type="GO" id="GO:0003747">
    <property type="term" value="F:translation release factor activity"/>
    <property type="evidence" value="ECO:0007669"/>
    <property type="project" value="InterPro"/>
</dbReference>
<sequence length="176" mass="19369">MTVTADPGESERRAYELWQDYLERARRAGRPASTYDRRMGEWDVRSVTMRIGGPGAFGWLAGEDGSRPSGPGVRVEVLPMALSFDPVRVPDEDVRVEEFPRLRGCGVPDPGGNRAVRITHLPTGTVVVCEDQGTTHRNRVGAMAVLRTRLLHARTRRDAPAPSRPENASRPDSGTP</sequence>
<dbReference type="Pfam" id="PF00472">
    <property type="entry name" value="RF-1"/>
    <property type="match status" value="1"/>
</dbReference>
<dbReference type="InterPro" id="IPR000352">
    <property type="entry name" value="Pep_chain_release_fac_I"/>
</dbReference>
<evidence type="ECO:0000313" key="5">
    <source>
        <dbReference type="Proteomes" id="UP000572680"/>
    </source>
</evidence>
<name>A0A7W3QM42_ACTNM</name>
<dbReference type="Proteomes" id="UP000572680">
    <property type="component" value="Unassembled WGS sequence"/>
</dbReference>
<evidence type="ECO:0000256" key="2">
    <source>
        <dbReference type="SAM" id="MobiDB-lite"/>
    </source>
</evidence>
<protein>
    <submittedName>
        <fullName evidence="4">Protein subunit release factor A</fullName>
    </submittedName>
</protein>
<evidence type="ECO:0000313" key="4">
    <source>
        <dbReference type="EMBL" id="MBA8952121.1"/>
    </source>
</evidence>
<dbReference type="EMBL" id="JACJIA010000004">
    <property type="protein sequence ID" value="MBA8952121.1"/>
    <property type="molecule type" value="Genomic_DNA"/>
</dbReference>
<dbReference type="AlphaFoldDB" id="A0A7W3QM42"/>
<dbReference type="PANTHER" id="PTHR43116:SF3">
    <property type="entry name" value="CLASS I PEPTIDE CHAIN RELEASE FACTOR"/>
    <property type="match status" value="1"/>
</dbReference>
<comment type="similarity">
    <text evidence="1">Belongs to the prokaryotic/mitochondrial release factor family.</text>
</comment>
<evidence type="ECO:0000259" key="3">
    <source>
        <dbReference type="Pfam" id="PF00472"/>
    </source>
</evidence>
<organism evidence="4 5">
    <name type="scientific">Actinomadura namibiensis</name>
    <dbReference type="NCBI Taxonomy" id="182080"/>
    <lineage>
        <taxon>Bacteria</taxon>
        <taxon>Bacillati</taxon>
        <taxon>Actinomycetota</taxon>
        <taxon>Actinomycetes</taxon>
        <taxon>Streptosporangiales</taxon>
        <taxon>Thermomonosporaceae</taxon>
        <taxon>Actinomadura</taxon>
    </lineage>
</organism>
<dbReference type="Gene3D" id="3.30.160.20">
    <property type="match status" value="1"/>
</dbReference>
<dbReference type="InterPro" id="IPR045853">
    <property type="entry name" value="Pep_chain_release_fac_I_sf"/>
</dbReference>
<accession>A0A7W3QM42</accession>
<dbReference type="PANTHER" id="PTHR43116">
    <property type="entry name" value="PEPTIDE CHAIN RELEASE FACTOR 2"/>
    <property type="match status" value="1"/>
</dbReference>
<comment type="caution">
    <text evidence="4">The sequence shown here is derived from an EMBL/GenBank/DDBJ whole genome shotgun (WGS) entry which is preliminary data.</text>
</comment>
<feature type="region of interest" description="Disordered" evidence="2">
    <location>
        <begin position="152"/>
        <end position="176"/>
    </location>
</feature>
<feature type="domain" description="Prokaryotic-type class I peptide chain release factors" evidence="3">
    <location>
        <begin position="114"/>
        <end position="161"/>
    </location>
</feature>
<proteinExistence type="inferred from homology"/>
<dbReference type="SUPFAM" id="SSF75620">
    <property type="entry name" value="Release factor"/>
    <property type="match status" value="1"/>
</dbReference>